<dbReference type="SUPFAM" id="SSF82171">
    <property type="entry name" value="DPP6 N-terminal domain-like"/>
    <property type="match status" value="1"/>
</dbReference>
<dbReference type="EMBL" id="WIGO01000067">
    <property type="protein sequence ID" value="KAF6832659.1"/>
    <property type="molecule type" value="Genomic_DNA"/>
</dbReference>
<evidence type="ECO:0000313" key="5">
    <source>
        <dbReference type="Proteomes" id="UP000654918"/>
    </source>
</evidence>
<comment type="subcellular location">
    <subcellularLocation>
        <location evidence="1">Preautophagosomal structure membrane</location>
        <topology evidence="1">Peripheral membrane protein</topology>
    </subcellularLocation>
</comment>
<dbReference type="GO" id="GO:0034045">
    <property type="term" value="C:phagophore assembly site membrane"/>
    <property type="evidence" value="ECO:0007669"/>
    <property type="project" value="UniProtKB-SubCell"/>
</dbReference>
<dbReference type="InterPro" id="IPR015943">
    <property type="entry name" value="WD40/YVTN_repeat-like_dom_sf"/>
</dbReference>
<dbReference type="GO" id="GO:0005524">
    <property type="term" value="F:ATP binding"/>
    <property type="evidence" value="ECO:0007669"/>
    <property type="project" value="InterPro"/>
</dbReference>
<dbReference type="InterPro" id="IPR000719">
    <property type="entry name" value="Prot_kinase_dom"/>
</dbReference>
<evidence type="ECO:0000256" key="2">
    <source>
        <dbReference type="ARBA" id="ARBA00030237"/>
    </source>
</evidence>
<dbReference type="PROSITE" id="PS50011">
    <property type="entry name" value="PROTEIN_KINASE_DOM"/>
    <property type="match status" value="1"/>
</dbReference>
<proteinExistence type="predicted"/>
<dbReference type="InterPro" id="IPR045269">
    <property type="entry name" value="Atg1-like"/>
</dbReference>
<dbReference type="SUPFAM" id="SSF56112">
    <property type="entry name" value="Protein kinase-like (PK-like)"/>
    <property type="match status" value="1"/>
</dbReference>
<reference evidence="4" key="1">
    <citation type="journal article" date="2020" name="Phytopathology">
        <title>Genome Sequence Resources of Colletotrichum truncatum, C. plurivorum, C. musicola, and C. sojae: Four Species Pathogenic to Soybean (Glycine max).</title>
        <authorList>
            <person name="Rogerio F."/>
            <person name="Boufleur T.R."/>
            <person name="Ciampi-Guillardi M."/>
            <person name="Sukno S.A."/>
            <person name="Thon M.R."/>
            <person name="Massola Junior N.S."/>
            <person name="Baroncelli R."/>
        </authorList>
    </citation>
    <scope>NUCLEOTIDE SEQUENCE</scope>
    <source>
        <strain evidence="4">LFN00145</strain>
    </source>
</reference>
<gene>
    <name evidence="4" type="ORF">CPLU01_06055</name>
</gene>
<organism evidence="4 5">
    <name type="scientific">Colletotrichum plurivorum</name>
    <dbReference type="NCBI Taxonomy" id="2175906"/>
    <lineage>
        <taxon>Eukaryota</taxon>
        <taxon>Fungi</taxon>
        <taxon>Dikarya</taxon>
        <taxon>Ascomycota</taxon>
        <taxon>Pezizomycotina</taxon>
        <taxon>Sordariomycetes</taxon>
        <taxon>Hypocreomycetidae</taxon>
        <taxon>Glomerellales</taxon>
        <taxon>Glomerellaceae</taxon>
        <taxon>Colletotrichum</taxon>
        <taxon>Colletotrichum orchidearum species complex</taxon>
    </lineage>
</organism>
<dbReference type="AlphaFoldDB" id="A0A8H6KJE0"/>
<dbReference type="Gene3D" id="1.10.510.10">
    <property type="entry name" value="Transferase(Phosphotransferase) domain 1"/>
    <property type="match status" value="1"/>
</dbReference>
<accession>A0A8H6KJE0</accession>
<dbReference type="PANTHER" id="PTHR24348">
    <property type="entry name" value="SERINE/THREONINE-PROTEIN KINASE UNC-51-RELATED"/>
    <property type="match status" value="1"/>
</dbReference>
<evidence type="ECO:0000259" key="3">
    <source>
        <dbReference type="PROSITE" id="PS50011"/>
    </source>
</evidence>
<comment type="caution">
    <text evidence="4">The sequence shown here is derived from an EMBL/GenBank/DDBJ whole genome shotgun (WGS) entry which is preliminary data.</text>
</comment>
<dbReference type="GO" id="GO:0004674">
    <property type="term" value="F:protein serine/threonine kinase activity"/>
    <property type="evidence" value="ECO:0007669"/>
    <property type="project" value="InterPro"/>
</dbReference>
<evidence type="ECO:0000313" key="4">
    <source>
        <dbReference type="EMBL" id="KAF6832659.1"/>
    </source>
</evidence>
<dbReference type="Proteomes" id="UP000654918">
    <property type="component" value="Unassembled WGS sequence"/>
</dbReference>
<dbReference type="GO" id="GO:0010506">
    <property type="term" value="P:regulation of autophagy"/>
    <property type="evidence" value="ECO:0007669"/>
    <property type="project" value="InterPro"/>
</dbReference>
<sequence>MSVASTTTDDTVRLVDSLELPVRIGPDETVIHTLTEGGRVREEHWRSESYLGSGGVGLVFREKCVVGRGYGRLRAVKEIPRPRAVGAGNGNGSDDVDIGGELAGLATFSRARYEAHFVRMLGWYQSPSKTFVAMEYLSLGDLHAHLMEEGPMQEGMGKLVIRQVIRGLAYIHEHGLAHRGLKPSNILIRTKPPDGEWWVKIGDFGISKRPRRTLSMSLAAGDTLGFMAPEVLGLSSVPEDLAPEAAAQKADMWAVGETLHFALTRAHSFGEDLDALKDYARDGRPFPNERLQGRGVSSPCVSLVRDLMCSHPKLRPDAERALSHPWARAPNHYSASTSRSRCFLRCRGLEAPFVTFSPDGERVLVVAPEKLSLLECATGKVLRNYEASDRTFVAAAISPDGKFAMVLEDSGRLSRFGANNLKPLEDRGPFGRMPPGECFVTYSHEGRHVATAHAGNIVVWRLKGAALPTSGTWRTGNFAVRSLQFSSDDKKIVIALDHSVHVIPLTGDEDQKKTIRYPVPGPASAVAPDGADFVHCDENHLYLWRDGAKCWRRQYYHSVPLRAAYYSGSGVTVATIDAAGGAALWRARSGSEVGCLKFPEEQVARVAVSPPLGRYIAMGMMDQKGPKVVVREIQSYVP</sequence>
<name>A0A8H6KJE0_9PEZI</name>
<dbReference type="InterPro" id="IPR011009">
    <property type="entry name" value="Kinase-like_dom_sf"/>
</dbReference>
<evidence type="ECO:0000256" key="1">
    <source>
        <dbReference type="ARBA" id="ARBA00004623"/>
    </source>
</evidence>
<dbReference type="Pfam" id="PF00069">
    <property type="entry name" value="Pkinase"/>
    <property type="match status" value="1"/>
</dbReference>
<dbReference type="Gene3D" id="2.130.10.10">
    <property type="entry name" value="YVTN repeat-like/Quinoprotein amine dehydrogenase"/>
    <property type="match status" value="1"/>
</dbReference>
<protein>
    <recommendedName>
        <fullName evidence="2">Autophagy-related protein 1</fullName>
    </recommendedName>
</protein>
<feature type="domain" description="Protein kinase" evidence="3">
    <location>
        <begin position="45"/>
        <end position="327"/>
    </location>
</feature>
<keyword evidence="5" id="KW-1185">Reference proteome</keyword>